<dbReference type="Pfam" id="PF25115">
    <property type="entry name" value="Agd3_CE"/>
    <property type="match status" value="2"/>
</dbReference>
<dbReference type="GeneID" id="25738987"/>
<dbReference type="RefSeq" id="XP_013900869.1">
    <property type="nucleotide sequence ID" value="XM_014045415.1"/>
</dbReference>
<dbReference type="KEGG" id="mng:MNEG_6111"/>
<sequence>MTPTKIMCLLLALLLAVCGARAMVVQLEVLVLTAPGFSGIGFMTQVMRGYGVPFTVVPVSPGSSLNLTELLWTSDSSARFAGYVMYPNLEATGYLTHAQVEELWDFQRKTGARSVKFGAWPRSVGLEPDNSNCGTSDVIMTFTDSTPIGASGVNPAAHLASGGLWRCPGKAAPLLTTCAMWASDFADAGLHTPCTPKPILQFAPQQPDAAPQVAGVLVKYQDGRESLAFVFDCSDHSTTCMLLGHLSLGWMLQGLVPGERRALLTVQLDDFLLTTYFDSSAPAGLSQNVTSYRSSLQDVLSHVTWQQHLKLRLPSGSDIRLDLPFNGGGVIGAKAGAAAQPVGNSLAVDDRSCIDMPAYKDLNCSCWNVGTHACPADAPEFCRNCTKDWPKPLGFGKNRVPQAAVNFSSLWHDPQFRLEDPIATALKNNEGGIADAFFFSHHTFTHEVGAGLRLWAGAEAGTETIGNLDNATAFDAAEQLSLNADAAAFLGLSNRSGFSSGCMVTPQISGLHNGDALAALARQGVGCAVGDNTWSFLINPDNPHHMLYTTKKEHGYNGFEILPRFATEIYYNCSTASQNLALYNSLYRSFYGRDSTIDELMQREAVRVVRDGLLSLRHDPYMMHQANLALLDGSGKSLAMHWVEAVVAEFGKYASWPLTSLKLDDLRAAFLARQARDECALSYAIEVGAGGAVTAVMVKSGAAAVNSTQCLAPLIAGGSSATIPVARGGSARVELPGLSWHMPASTA</sequence>
<evidence type="ECO:0000259" key="3">
    <source>
        <dbReference type="Pfam" id="PF25116"/>
    </source>
</evidence>
<proteinExistence type="predicted"/>
<dbReference type="InterPro" id="IPR056826">
    <property type="entry name" value="Agd3_CE"/>
</dbReference>
<evidence type="ECO:0000313" key="4">
    <source>
        <dbReference type="EMBL" id="KIZ01850.1"/>
    </source>
</evidence>
<accession>A0A0D2MFD0</accession>
<dbReference type="STRING" id="145388.A0A0D2MFD0"/>
<keyword evidence="5" id="KW-1185">Reference proteome</keyword>
<dbReference type="PANTHER" id="PTHR31002">
    <property type="entry name" value="SERIPAUPERIN"/>
    <property type="match status" value="1"/>
</dbReference>
<dbReference type="InterPro" id="IPR056827">
    <property type="entry name" value="CBM87_Agd3"/>
</dbReference>
<dbReference type="GO" id="GO:0005199">
    <property type="term" value="F:structural constituent of cell wall"/>
    <property type="evidence" value="ECO:0007669"/>
    <property type="project" value="TreeGrafter"/>
</dbReference>
<keyword evidence="1" id="KW-0732">Signal</keyword>
<organism evidence="4 5">
    <name type="scientific">Monoraphidium neglectum</name>
    <dbReference type="NCBI Taxonomy" id="145388"/>
    <lineage>
        <taxon>Eukaryota</taxon>
        <taxon>Viridiplantae</taxon>
        <taxon>Chlorophyta</taxon>
        <taxon>core chlorophytes</taxon>
        <taxon>Chlorophyceae</taxon>
        <taxon>CS clade</taxon>
        <taxon>Sphaeropleales</taxon>
        <taxon>Selenastraceae</taxon>
        <taxon>Monoraphidium</taxon>
    </lineage>
</organism>
<dbReference type="InterPro" id="IPR050788">
    <property type="entry name" value="Yeast_SRP1/TIP1_CWP"/>
</dbReference>
<dbReference type="Proteomes" id="UP000054498">
    <property type="component" value="Unassembled WGS sequence"/>
</dbReference>
<dbReference type="Pfam" id="PF25116">
    <property type="entry name" value="CBM87_Agd3"/>
    <property type="match status" value="1"/>
</dbReference>
<evidence type="ECO:0000313" key="5">
    <source>
        <dbReference type="Proteomes" id="UP000054498"/>
    </source>
</evidence>
<dbReference type="PANTHER" id="PTHR31002:SF34">
    <property type="entry name" value="CELL WALL PROTEIN CWP1-RELATED"/>
    <property type="match status" value="1"/>
</dbReference>
<gene>
    <name evidence="4" type="ORF">MNEG_6111</name>
</gene>
<reference evidence="4 5" key="1">
    <citation type="journal article" date="2013" name="BMC Genomics">
        <title>Reconstruction of the lipid metabolism for the microalga Monoraphidium neglectum from its genome sequence reveals characteristics suitable for biofuel production.</title>
        <authorList>
            <person name="Bogen C."/>
            <person name="Al-Dilaimi A."/>
            <person name="Albersmeier A."/>
            <person name="Wichmann J."/>
            <person name="Grundmann M."/>
            <person name="Rupp O."/>
            <person name="Lauersen K.J."/>
            <person name="Blifernez-Klassen O."/>
            <person name="Kalinowski J."/>
            <person name="Goesmann A."/>
            <person name="Mussgnug J.H."/>
            <person name="Kruse O."/>
        </authorList>
    </citation>
    <scope>NUCLEOTIDE SEQUENCE [LARGE SCALE GENOMIC DNA]</scope>
    <source>
        <strain evidence="4 5">SAG 48.87</strain>
    </source>
</reference>
<feature type="domain" description="Agd3 deacetylase" evidence="2">
    <location>
        <begin position="265"/>
        <end position="336"/>
    </location>
</feature>
<feature type="domain" description="Agd3 CBM87" evidence="3">
    <location>
        <begin position="25"/>
        <end position="250"/>
    </location>
</feature>
<protein>
    <submittedName>
        <fullName evidence="4">Uncharacterized protein</fullName>
    </submittedName>
</protein>
<evidence type="ECO:0000259" key="2">
    <source>
        <dbReference type="Pfam" id="PF25115"/>
    </source>
</evidence>
<dbReference type="AlphaFoldDB" id="A0A0D2MFD0"/>
<feature type="chain" id="PRO_5002247186" evidence="1">
    <location>
        <begin position="23"/>
        <end position="747"/>
    </location>
</feature>
<feature type="domain" description="Agd3 deacetylase" evidence="2">
    <location>
        <begin position="465"/>
        <end position="681"/>
    </location>
</feature>
<evidence type="ECO:0000256" key="1">
    <source>
        <dbReference type="SAM" id="SignalP"/>
    </source>
</evidence>
<dbReference type="EMBL" id="KK101183">
    <property type="protein sequence ID" value="KIZ01850.1"/>
    <property type="molecule type" value="Genomic_DNA"/>
</dbReference>
<feature type="signal peptide" evidence="1">
    <location>
        <begin position="1"/>
        <end position="22"/>
    </location>
</feature>
<name>A0A0D2MFD0_9CHLO</name>
<dbReference type="OrthoDB" id="5151256at2759"/>